<evidence type="ECO:0000256" key="5">
    <source>
        <dbReference type="ARBA" id="ARBA00017058"/>
    </source>
</evidence>
<comment type="catalytic activity">
    <reaction evidence="11">
        <text>N(6)-(1,2-dicarboxyethyl)-AMP = fumarate + AMP</text>
        <dbReference type="Rhea" id="RHEA:16853"/>
        <dbReference type="ChEBI" id="CHEBI:29806"/>
        <dbReference type="ChEBI" id="CHEBI:57567"/>
        <dbReference type="ChEBI" id="CHEBI:456215"/>
        <dbReference type="EC" id="4.3.2.2"/>
    </reaction>
    <physiologicalReaction direction="left-to-right" evidence="11">
        <dbReference type="Rhea" id="RHEA:16854"/>
    </physiologicalReaction>
</comment>
<dbReference type="RefSeq" id="WP_186559490.1">
    <property type="nucleotide sequence ID" value="NZ_JACNMF010000001.1"/>
</dbReference>
<dbReference type="Gene3D" id="1.10.40.30">
    <property type="entry name" value="Fumarase/aspartase (C-terminal domain)"/>
    <property type="match status" value="1"/>
</dbReference>
<dbReference type="PANTHER" id="PTHR43411:SF1">
    <property type="entry name" value="ADENYLOSUCCINATE LYASE"/>
    <property type="match status" value="1"/>
</dbReference>
<reference evidence="16" key="1">
    <citation type="submission" date="2020-08" db="EMBL/GenBank/DDBJ databases">
        <title>Hyunsoonleella sp. strain SJ7 genome sequencing and assembly.</title>
        <authorList>
            <person name="Kim I."/>
        </authorList>
    </citation>
    <scope>NUCLEOTIDE SEQUENCE</scope>
    <source>
        <strain evidence="16">SJ7</strain>
    </source>
</reference>
<dbReference type="Proteomes" id="UP000656244">
    <property type="component" value="Unassembled WGS sequence"/>
</dbReference>
<evidence type="ECO:0000313" key="16">
    <source>
        <dbReference type="EMBL" id="MBC3757699.1"/>
    </source>
</evidence>
<dbReference type="SUPFAM" id="SSF48557">
    <property type="entry name" value="L-aspartase-like"/>
    <property type="match status" value="1"/>
</dbReference>
<evidence type="ECO:0000259" key="15">
    <source>
        <dbReference type="Pfam" id="PF08328"/>
    </source>
</evidence>
<proteinExistence type="inferred from homology"/>
<evidence type="ECO:0000256" key="10">
    <source>
        <dbReference type="ARBA" id="ARBA00030717"/>
    </source>
</evidence>
<keyword evidence="6 13" id="KW-0658">Purine biosynthesis</keyword>
<evidence type="ECO:0000256" key="13">
    <source>
        <dbReference type="RuleBase" id="RU361172"/>
    </source>
</evidence>
<evidence type="ECO:0000313" key="17">
    <source>
        <dbReference type="Proteomes" id="UP000656244"/>
    </source>
</evidence>
<dbReference type="InterPro" id="IPR004769">
    <property type="entry name" value="Pur_lyase"/>
</dbReference>
<dbReference type="Gene3D" id="1.10.275.10">
    <property type="entry name" value="Fumarase/aspartase (N-terminal domain)"/>
    <property type="match status" value="1"/>
</dbReference>
<comment type="similarity">
    <text evidence="3 13">Belongs to the lyase 1 family. Adenylosuccinate lyase subfamily.</text>
</comment>
<dbReference type="Gene3D" id="1.20.200.10">
    <property type="entry name" value="Fumarase/aspartase (Central domain)"/>
    <property type="match status" value="1"/>
</dbReference>
<dbReference type="EC" id="4.3.2.2" evidence="4 12"/>
<dbReference type="InterPro" id="IPR000362">
    <property type="entry name" value="Fumarate_lyase_fam"/>
</dbReference>
<dbReference type="PANTHER" id="PTHR43411">
    <property type="entry name" value="ADENYLOSUCCINATE LYASE"/>
    <property type="match status" value="1"/>
</dbReference>
<dbReference type="NCBIfam" id="NF006764">
    <property type="entry name" value="PRK09285.1"/>
    <property type="match status" value="1"/>
</dbReference>
<dbReference type="InterPro" id="IPR020557">
    <property type="entry name" value="Fumarate_lyase_CS"/>
</dbReference>
<evidence type="ECO:0000256" key="11">
    <source>
        <dbReference type="ARBA" id="ARBA00049115"/>
    </source>
</evidence>
<dbReference type="NCBIfam" id="TIGR00928">
    <property type="entry name" value="purB"/>
    <property type="match status" value="1"/>
</dbReference>
<dbReference type="Pfam" id="PF00206">
    <property type="entry name" value="Lyase_1"/>
    <property type="match status" value="1"/>
</dbReference>
<dbReference type="PROSITE" id="PS00163">
    <property type="entry name" value="FUMARATE_LYASES"/>
    <property type="match status" value="1"/>
</dbReference>
<evidence type="ECO:0000256" key="8">
    <source>
        <dbReference type="ARBA" id="ARBA00024477"/>
    </source>
</evidence>
<evidence type="ECO:0000256" key="9">
    <source>
        <dbReference type="ARBA" id="ARBA00025012"/>
    </source>
</evidence>
<accession>A0A923H8X4</accession>
<dbReference type="CDD" id="cd01598">
    <property type="entry name" value="PurB"/>
    <property type="match status" value="1"/>
</dbReference>
<evidence type="ECO:0000256" key="7">
    <source>
        <dbReference type="ARBA" id="ARBA00023239"/>
    </source>
</evidence>
<gene>
    <name evidence="16" type="primary">purB</name>
    <name evidence="16" type="ORF">H7U19_04745</name>
</gene>
<comment type="pathway">
    <text evidence="2 13">Purine metabolism; AMP biosynthesis via de novo pathway; AMP from IMP: step 2/2.</text>
</comment>
<comment type="catalytic activity">
    <reaction evidence="8">
        <text>(2S)-2-[5-amino-1-(5-phospho-beta-D-ribosyl)imidazole-4-carboxamido]succinate = 5-amino-1-(5-phospho-beta-D-ribosyl)imidazole-4-carboxamide + fumarate</text>
        <dbReference type="Rhea" id="RHEA:23920"/>
        <dbReference type="ChEBI" id="CHEBI:29806"/>
        <dbReference type="ChEBI" id="CHEBI:58443"/>
        <dbReference type="ChEBI" id="CHEBI:58475"/>
        <dbReference type="EC" id="4.3.2.2"/>
    </reaction>
    <physiologicalReaction direction="left-to-right" evidence="8">
        <dbReference type="Rhea" id="RHEA:23921"/>
    </physiologicalReaction>
</comment>
<sequence>MSLSPLNAISPIDGRYRSKVNELAPYFSEEALIKYRVRVEIEYFIALCEIPLPQLKQVDHSVFDSLKAIYQDFSSEDAQAIKDIEGVTNHDVKAVEYFIKEKFDALGLSEFKEFIHFGLTSQDINNTAIPLSIKEAMNDVYVPEYFKVLEKLKALVEEWKNVPMLARTHGQPASPTRLGKEIDVFVVRLEEQFNLLNDVPSAAKFGGATGNFNAHFVAYPEINWKTFGNLFVQEKLGLQHSFPTTQIEHYDHMAALFDTLKRINTILIDLDRDIWTYVSMDYFKQKIKKGEVGSSAMPHKVNPIDFENSEGNLGIANAIFEHLSAKLPISRLQRDLTDSTVLRNAGVPFGHTLIGFKSILKGLNKLLLNESKFAEDLENNWAVVAEAIQTILRREGYPNPYEALKGLTRTNEKINMASISNFIDTLEVSNQIKEELKQITPSNYTGI</sequence>
<comment type="pathway">
    <text evidence="1 13">Purine metabolism; IMP biosynthesis via de novo pathway; 5-amino-1-(5-phospho-D-ribosyl)imidazole-4-carboxamide from 5-amino-1-(5-phospho-D-ribosyl)imidazole-4-carboxylate: step 2/2.</text>
</comment>
<feature type="domain" description="Fumarate lyase N-terminal" evidence="14">
    <location>
        <begin position="14"/>
        <end position="311"/>
    </location>
</feature>
<evidence type="ECO:0000256" key="2">
    <source>
        <dbReference type="ARBA" id="ARBA00004734"/>
    </source>
</evidence>
<comment type="caution">
    <text evidence="16">The sequence shown here is derived from an EMBL/GenBank/DDBJ whole genome shotgun (WGS) entry which is preliminary data.</text>
</comment>
<keyword evidence="7 13" id="KW-0456">Lyase</keyword>
<dbReference type="InterPro" id="IPR013539">
    <property type="entry name" value="PurB_C"/>
</dbReference>
<evidence type="ECO:0000256" key="3">
    <source>
        <dbReference type="ARBA" id="ARBA00008273"/>
    </source>
</evidence>
<dbReference type="EMBL" id="JACNMF010000001">
    <property type="protein sequence ID" value="MBC3757699.1"/>
    <property type="molecule type" value="Genomic_DNA"/>
</dbReference>
<dbReference type="InterPro" id="IPR022761">
    <property type="entry name" value="Fumarate_lyase_N"/>
</dbReference>
<comment type="function">
    <text evidence="9">Catalyzes two reactions in de novo purine nucleotide biosynthesis. Catalyzes the breakdown of 5-aminoimidazole- (N-succinylocarboxamide) ribotide (SAICAR or 2-[5-amino-1-(5-phospho-beta-D-ribosyl)imidazole-4-carboxamido]succinate) to 5-aminoimidazole-4-carboxamide ribotide (AICAR or 5-amino-1-(5-phospho-beta-D-ribosyl)imidazole-4-carboxamide) and fumarate, and of adenylosuccinate (ADS or N(6)-(1,2-dicarboxyethyl)-AMP) to adenosine monophosphate (AMP) and fumarate.</text>
</comment>
<protein>
    <recommendedName>
        <fullName evidence="5 12">Adenylosuccinate lyase</fullName>
        <shortName evidence="13">ASL</shortName>
        <ecNumber evidence="4 12">4.3.2.2</ecNumber>
    </recommendedName>
    <alternativeName>
        <fullName evidence="10 13">Adenylosuccinase</fullName>
    </alternativeName>
</protein>
<name>A0A923H8X4_9FLAO</name>
<keyword evidence="17" id="KW-1185">Reference proteome</keyword>
<evidence type="ECO:0000256" key="1">
    <source>
        <dbReference type="ARBA" id="ARBA00004706"/>
    </source>
</evidence>
<evidence type="ECO:0000256" key="6">
    <source>
        <dbReference type="ARBA" id="ARBA00022755"/>
    </source>
</evidence>
<dbReference type="GO" id="GO:0006188">
    <property type="term" value="P:IMP biosynthetic process"/>
    <property type="evidence" value="ECO:0007669"/>
    <property type="project" value="InterPro"/>
</dbReference>
<dbReference type="AlphaFoldDB" id="A0A923H8X4"/>
<dbReference type="PRINTS" id="PR00149">
    <property type="entry name" value="FUMRATELYASE"/>
</dbReference>
<feature type="domain" description="Adenylosuccinate lyase PurB C-terminal" evidence="15">
    <location>
        <begin position="330"/>
        <end position="445"/>
    </location>
</feature>
<organism evidence="16 17">
    <name type="scientific">Hyunsoonleella aquatilis</name>
    <dbReference type="NCBI Taxonomy" id="2762758"/>
    <lineage>
        <taxon>Bacteria</taxon>
        <taxon>Pseudomonadati</taxon>
        <taxon>Bacteroidota</taxon>
        <taxon>Flavobacteriia</taxon>
        <taxon>Flavobacteriales</taxon>
        <taxon>Flavobacteriaceae</taxon>
    </lineage>
</organism>
<dbReference type="InterPro" id="IPR008948">
    <property type="entry name" value="L-Aspartase-like"/>
</dbReference>
<evidence type="ECO:0000259" key="14">
    <source>
        <dbReference type="Pfam" id="PF00206"/>
    </source>
</evidence>
<dbReference type="FunFam" id="1.20.200.10:FF:000004">
    <property type="entry name" value="Adenylosuccinate lyase"/>
    <property type="match status" value="1"/>
</dbReference>
<dbReference type="Pfam" id="PF08328">
    <property type="entry name" value="ASL_C"/>
    <property type="match status" value="1"/>
</dbReference>
<dbReference type="GO" id="GO:0004018">
    <property type="term" value="F:N6-(1,2-dicarboxyethyl)AMP AMP-lyase (fumarate-forming) activity"/>
    <property type="evidence" value="ECO:0007669"/>
    <property type="project" value="UniProtKB-UniRule"/>
</dbReference>
<evidence type="ECO:0000256" key="4">
    <source>
        <dbReference type="ARBA" id="ARBA00012339"/>
    </source>
</evidence>
<dbReference type="InterPro" id="IPR024083">
    <property type="entry name" value="Fumarase/histidase_N"/>
</dbReference>
<evidence type="ECO:0000256" key="12">
    <source>
        <dbReference type="NCBIfam" id="TIGR00928"/>
    </source>
</evidence>
<dbReference type="InterPro" id="IPR047136">
    <property type="entry name" value="PurB_bact"/>
</dbReference>